<organism evidence="1 2">
    <name type="scientific">Pyrobaculum ferrireducens</name>
    <dbReference type="NCBI Taxonomy" id="1104324"/>
    <lineage>
        <taxon>Archaea</taxon>
        <taxon>Thermoproteota</taxon>
        <taxon>Thermoprotei</taxon>
        <taxon>Thermoproteales</taxon>
        <taxon>Thermoproteaceae</taxon>
        <taxon>Pyrobaculum</taxon>
    </lineage>
</organism>
<dbReference type="GeneID" id="11594810"/>
<dbReference type="Proteomes" id="UP000005867">
    <property type="component" value="Chromosome"/>
</dbReference>
<dbReference type="BioCyc" id="PSP1104324:GJSN-534-MONOMER"/>
<proteinExistence type="predicted"/>
<protein>
    <submittedName>
        <fullName evidence="1">Actin-like protein</fullName>
    </submittedName>
</protein>
<dbReference type="EMBL" id="CP003098">
    <property type="protein sequence ID" value="AET31996.1"/>
    <property type="molecule type" value="Genomic_DNA"/>
</dbReference>
<dbReference type="KEGG" id="pyr:P186_0544"/>
<name>G7VH93_9CREN</name>
<dbReference type="RefSeq" id="WP_014287824.1">
    <property type="nucleotide sequence ID" value="NC_016645.1"/>
</dbReference>
<sequence length="198" mass="22122">MEFLRILVIRHFTEVLGMRYTGEQGEVLWFDDGLNKVAVGLYLSELYEEGELYKRVAALAGLEASKVYLAVLPEGAVFVDPRFFKSQGVGLVVVDPSRGLDGVEVRIYAKARQFQAAGVDAGKLAEAVKASVAEYLREQLKALEASIMEKVRKYLDQRLEEFRRAAPPAQEPPRAVQEAGGPPVLDNEWVRILRSRGR</sequence>
<dbReference type="OrthoDB" id="27975at2157"/>
<dbReference type="STRING" id="1104324.P186_0544"/>
<dbReference type="AlphaFoldDB" id="G7VH93"/>
<keyword evidence="2" id="KW-1185">Reference proteome</keyword>
<evidence type="ECO:0000313" key="1">
    <source>
        <dbReference type="EMBL" id="AET31996.1"/>
    </source>
</evidence>
<dbReference type="eggNOG" id="arCOG05584">
    <property type="taxonomic scope" value="Archaea"/>
</dbReference>
<gene>
    <name evidence="1" type="ORF">P186_0544</name>
</gene>
<reference evidence="1 2" key="1">
    <citation type="journal article" date="2012" name="J. Bacteriol.">
        <title>Complete genome sequence of strain 1860, a crenarchaeon of the genus pyrobaculum able to grow with various electron acceptors.</title>
        <authorList>
            <person name="Mardanov A.V."/>
            <person name="Gumerov V.M."/>
            <person name="Slobodkina G.B."/>
            <person name="Beletsky A.V."/>
            <person name="Bonch-Osmolovskaya E.A."/>
            <person name="Ravin N.V."/>
            <person name="Skryabin K.G."/>
        </authorList>
    </citation>
    <scope>NUCLEOTIDE SEQUENCE [LARGE SCALE GENOMIC DNA]</scope>
    <source>
        <strain evidence="1 2">1860</strain>
    </source>
</reference>
<dbReference type="HOGENOM" id="CLU_1340791_0_0_2"/>
<accession>G7VH93</accession>
<evidence type="ECO:0000313" key="2">
    <source>
        <dbReference type="Proteomes" id="UP000005867"/>
    </source>
</evidence>